<keyword evidence="2" id="KW-0472">Membrane</keyword>
<evidence type="ECO:0008006" key="5">
    <source>
        <dbReference type="Google" id="ProtNLM"/>
    </source>
</evidence>
<protein>
    <recommendedName>
        <fullName evidence="5">Transmembrane protein</fullName>
    </recommendedName>
</protein>
<sequence length="450" mass="51637">MEPETRATSFEKDAYKTKDKAPKGKTRSNSLFTISSGFTFFAALPGVSGSSSFSRRGLNFTKLDRDYADEFYEKHFNELHVEIFALVQAAFCPESSSRTTPKAPLTSPWLREYPEEFIKYVELVAYPDARAGKWERLLRDGAERSNLLQAIIIRVLYTKVFSQLLFGASPKHCETLKQSDTALINAEGFERSKLRAHTTRTWLHVTGGEPTRFWGEVDKLCTQTLALLLPVYDYTSEFTGYSPIPMAELYQMLHDVIAYAGWLSVCIRMSPAIVSINWLKPADRYAMGQTNTCQSAYEFSKEAARQHQMRARQRRLKGDYMLSAPRIKISVAPAIIRHKILPKVLQTQGVTSYTIMKPQVVYYEGLQLDQDEWRVYISLPDYIKKLRDQNCVPRYAALVIMLFVLLALWVHFTASGQQIWQGIHEMVRSVPNLEYLSKLINPQRNMVQYS</sequence>
<dbReference type="EMBL" id="CP151260">
    <property type="protein sequence ID" value="WZH40557.1"/>
    <property type="molecule type" value="Genomic_DNA"/>
</dbReference>
<keyword evidence="2" id="KW-0812">Transmembrane</keyword>
<proteinExistence type="predicted"/>
<evidence type="ECO:0000313" key="4">
    <source>
        <dbReference type="Proteomes" id="UP001489902"/>
    </source>
</evidence>
<feature type="region of interest" description="Disordered" evidence="1">
    <location>
        <begin position="1"/>
        <end position="26"/>
    </location>
</feature>
<gene>
    <name evidence="3" type="ORF">QYS62_001492</name>
</gene>
<evidence type="ECO:0000313" key="3">
    <source>
        <dbReference type="EMBL" id="WZH40557.1"/>
    </source>
</evidence>
<accession>A0ABZ2WIQ6</accession>
<name>A0ABZ2WIQ6_9HYPO</name>
<reference evidence="3 4" key="1">
    <citation type="submission" date="2024-04" db="EMBL/GenBank/DDBJ databases">
        <title>Complete genome sequence of Fusarium acuminatum.</title>
        <authorList>
            <person name="Lan B."/>
        </authorList>
    </citation>
    <scope>NUCLEOTIDE SEQUENCE [LARGE SCALE GENOMIC DNA]</scope>
    <source>
        <strain evidence="3">1A</strain>
    </source>
</reference>
<keyword evidence="2" id="KW-1133">Transmembrane helix</keyword>
<feature type="compositionally biased region" description="Basic and acidic residues" evidence="1">
    <location>
        <begin position="9"/>
        <end position="22"/>
    </location>
</feature>
<feature type="transmembrane region" description="Helical" evidence="2">
    <location>
        <begin position="395"/>
        <end position="414"/>
    </location>
</feature>
<organism evidence="3 4">
    <name type="scientific">Fusarium acuminatum</name>
    <dbReference type="NCBI Taxonomy" id="5515"/>
    <lineage>
        <taxon>Eukaryota</taxon>
        <taxon>Fungi</taxon>
        <taxon>Dikarya</taxon>
        <taxon>Ascomycota</taxon>
        <taxon>Pezizomycotina</taxon>
        <taxon>Sordariomycetes</taxon>
        <taxon>Hypocreomycetidae</taxon>
        <taxon>Hypocreales</taxon>
        <taxon>Nectriaceae</taxon>
        <taxon>Fusarium</taxon>
        <taxon>Fusarium tricinctum species complex</taxon>
    </lineage>
</organism>
<keyword evidence="4" id="KW-1185">Reference proteome</keyword>
<evidence type="ECO:0000256" key="1">
    <source>
        <dbReference type="SAM" id="MobiDB-lite"/>
    </source>
</evidence>
<dbReference type="Proteomes" id="UP001489902">
    <property type="component" value="Chromosome 1"/>
</dbReference>
<evidence type="ECO:0000256" key="2">
    <source>
        <dbReference type="SAM" id="Phobius"/>
    </source>
</evidence>